<sequence>MVVVGGELEHEREKTGEENILMTTTPQRSRTLHNFTLPCLKWGKQKHLRCIKIPDADHMSSLYSRSSPSGSGHHRDFGGLLRIPAEPERIRRSLLEPENVENSPSEPPARKIGSKSLLDGEYDNGIEAIRAKLMLDLQTEVDKMKTAILSQGNKEIEPLRTEVAAAEPDMRPWSLRTRRALRKELDANNGGFVGGGGGGTSLRVDEGKPNFLPTTTNENKSSRLRSKMGCENGRNGGEKRSRPEFSVSLSKQEIEDDFMAIVGTKPPRRPKKRSKHVQKQLDTLFPGLWLSEITPHMYQVNENLNAAKR</sequence>
<dbReference type="PANTHER" id="PTHR33130">
    <property type="entry name" value="PUTATIVE (DUF1639)-RELATED"/>
    <property type="match status" value="1"/>
</dbReference>
<feature type="compositionally biased region" description="Gly residues" evidence="1">
    <location>
        <begin position="191"/>
        <end position="200"/>
    </location>
</feature>
<evidence type="ECO:0000256" key="1">
    <source>
        <dbReference type="SAM" id="MobiDB-lite"/>
    </source>
</evidence>
<dbReference type="Pfam" id="PF07797">
    <property type="entry name" value="DUF1639"/>
    <property type="match status" value="1"/>
</dbReference>
<evidence type="ECO:0000313" key="3">
    <source>
        <dbReference type="Proteomes" id="UP001279734"/>
    </source>
</evidence>
<dbReference type="PANTHER" id="PTHR33130:SF43">
    <property type="entry name" value="OS01G0688600 PROTEIN"/>
    <property type="match status" value="1"/>
</dbReference>
<dbReference type="EMBL" id="BSYO01000033">
    <property type="protein sequence ID" value="GMH27495.1"/>
    <property type="molecule type" value="Genomic_DNA"/>
</dbReference>
<protein>
    <submittedName>
        <fullName evidence="2">Uncharacterized protein</fullName>
    </submittedName>
</protein>
<evidence type="ECO:0000313" key="2">
    <source>
        <dbReference type="EMBL" id="GMH27495.1"/>
    </source>
</evidence>
<proteinExistence type="predicted"/>
<keyword evidence="3" id="KW-1185">Reference proteome</keyword>
<dbReference type="InterPro" id="IPR012438">
    <property type="entry name" value="DUF1639"/>
</dbReference>
<feature type="compositionally biased region" description="Low complexity" evidence="1">
    <location>
        <begin position="61"/>
        <end position="71"/>
    </location>
</feature>
<accession>A0AAD3Y4R7</accession>
<name>A0AAD3Y4R7_NEPGR</name>
<dbReference type="AlphaFoldDB" id="A0AAD3Y4R7"/>
<feature type="region of interest" description="Disordered" evidence="1">
    <location>
        <begin position="61"/>
        <end position="81"/>
    </location>
</feature>
<organism evidence="2 3">
    <name type="scientific">Nepenthes gracilis</name>
    <name type="common">Slender pitcher plant</name>
    <dbReference type="NCBI Taxonomy" id="150966"/>
    <lineage>
        <taxon>Eukaryota</taxon>
        <taxon>Viridiplantae</taxon>
        <taxon>Streptophyta</taxon>
        <taxon>Embryophyta</taxon>
        <taxon>Tracheophyta</taxon>
        <taxon>Spermatophyta</taxon>
        <taxon>Magnoliopsida</taxon>
        <taxon>eudicotyledons</taxon>
        <taxon>Gunneridae</taxon>
        <taxon>Pentapetalae</taxon>
        <taxon>Caryophyllales</taxon>
        <taxon>Nepenthaceae</taxon>
        <taxon>Nepenthes</taxon>
    </lineage>
</organism>
<comment type="caution">
    <text evidence="2">The sequence shown here is derived from an EMBL/GenBank/DDBJ whole genome shotgun (WGS) entry which is preliminary data.</text>
</comment>
<feature type="region of interest" description="Disordered" evidence="1">
    <location>
        <begin position="191"/>
        <end position="249"/>
    </location>
</feature>
<feature type="region of interest" description="Disordered" evidence="1">
    <location>
        <begin position="94"/>
        <end position="117"/>
    </location>
</feature>
<reference evidence="2" key="1">
    <citation type="submission" date="2023-05" db="EMBL/GenBank/DDBJ databases">
        <title>Nepenthes gracilis genome sequencing.</title>
        <authorList>
            <person name="Fukushima K."/>
        </authorList>
    </citation>
    <scope>NUCLEOTIDE SEQUENCE</scope>
    <source>
        <strain evidence="2">SING2019-196</strain>
    </source>
</reference>
<dbReference type="Proteomes" id="UP001279734">
    <property type="component" value="Unassembled WGS sequence"/>
</dbReference>
<gene>
    <name evidence="2" type="ORF">Nepgr_029338</name>
</gene>